<name>A0A1V4QFT4_UNCW3</name>
<dbReference type="InterPro" id="IPR052044">
    <property type="entry name" value="PKS_Associated_Protein"/>
</dbReference>
<accession>A0A1V4QFT4</accession>
<evidence type="ECO:0000259" key="1">
    <source>
        <dbReference type="Pfam" id="PF07883"/>
    </source>
</evidence>
<evidence type="ECO:0000313" key="2">
    <source>
        <dbReference type="EMBL" id="OPX18184.1"/>
    </source>
</evidence>
<gene>
    <name evidence="2" type="ORF">BXT86_02535</name>
</gene>
<comment type="caution">
    <text evidence="2">The sequence shown here is derived from an EMBL/GenBank/DDBJ whole genome shotgun (WGS) entry which is preliminary data.</text>
</comment>
<dbReference type="Pfam" id="PF07883">
    <property type="entry name" value="Cupin_2"/>
    <property type="match status" value="1"/>
</dbReference>
<reference evidence="3" key="1">
    <citation type="submission" date="2017-01" db="EMBL/GenBank/DDBJ databases">
        <title>Novel pathways for hydrocarbon cycling and metabolic interdependencies in hydrothermal sediment communities.</title>
        <authorList>
            <person name="Dombrowski N."/>
            <person name="Seitz K."/>
            <person name="Teske A."/>
            <person name="Baker B."/>
        </authorList>
    </citation>
    <scope>NUCLEOTIDE SEQUENCE [LARGE SCALE GENOMIC DNA]</scope>
</reference>
<dbReference type="SUPFAM" id="SSF51182">
    <property type="entry name" value="RmlC-like cupins"/>
    <property type="match status" value="1"/>
</dbReference>
<dbReference type="InterPro" id="IPR013096">
    <property type="entry name" value="Cupin_2"/>
</dbReference>
<dbReference type="PANTHER" id="PTHR36114:SF1">
    <property type="entry name" value="16.7 KDA PROTEIN IN WHIE LOCUS"/>
    <property type="match status" value="1"/>
</dbReference>
<dbReference type="PANTHER" id="PTHR36114">
    <property type="entry name" value="16.7 KDA PROTEIN IN WHIE LOCUS"/>
    <property type="match status" value="1"/>
</dbReference>
<evidence type="ECO:0000313" key="3">
    <source>
        <dbReference type="Proteomes" id="UP000191663"/>
    </source>
</evidence>
<protein>
    <recommendedName>
        <fullName evidence="1">Cupin type-2 domain-containing protein</fullName>
    </recommendedName>
</protein>
<proteinExistence type="predicted"/>
<dbReference type="AlphaFoldDB" id="A0A1V4QFT4"/>
<dbReference type="EMBL" id="MUKB01000033">
    <property type="protein sequence ID" value="OPX18184.1"/>
    <property type="molecule type" value="Genomic_DNA"/>
</dbReference>
<dbReference type="InterPro" id="IPR014710">
    <property type="entry name" value="RmlC-like_jellyroll"/>
</dbReference>
<sequence length="107" mass="12541">MMKKICFKELIKEIKEPWQPKDVAYINDTAMRIAKIDGEYHWHTHQDEDEFFLVLKGRISIDTEESSVDLTENEGCLIKRGTRHRSRSKGPAWILLIEPIKTKTKGE</sequence>
<dbReference type="Gene3D" id="2.60.120.10">
    <property type="entry name" value="Jelly Rolls"/>
    <property type="match status" value="1"/>
</dbReference>
<dbReference type="CDD" id="cd02226">
    <property type="entry name" value="cupin_YdbB-like"/>
    <property type="match status" value="1"/>
</dbReference>
<dbReference type="Proteomes" id="UP000191663">
    <property type="component" value="Unassembled WGS sequence"/>
</dbReference>
<dbReference type="InterPro" id="IPR011051">
    <property type="entry name" value="RmlC_Cupin_sf"/>
</dbReference>
<organism evidence="2 3">
    <name type="scientific">candidate division WOR-3 bacterium 4484_100</name>
    <dbReference type="NCBI Taxonomy" id="1936077"/>
    <lineage>
        <taxon>Bacteria</taxon>
        <taxon>Bacteria division WOR-3</taxon>
    </lineage>
</organism>
<feature type="domain" description="Cupin type-2" evidence="1">
    <location>
        <begin position="39"/>
        <end position="95"/>
    </location>
</feature>